<dbReference type="PANTHER" id="PTHR11362">
    <property type="entry name" value="PHOSPHATIDYLETHANOLAMINE-BINDING PROTEIN"/>
    <property type="match status" value="1"/>
</dbReference>
<name>A0A834SMC8_9FABA</name>
<dbReference type="Gene3D" id="3.90.280.10">
    <property type="entry name" value="PEBP-like"/>
    <property type="match status" value="1"/>
</dbReference>
<protein>
    <submittedName>
        <fullName evidence="1">Protein MOTHER of FT and TFL1-like</fullName>
    </submittedName>
</protein>
<dbReference type="SUPFAM" id="SSF49777">
    <property type="entry name" value="PEBP-like"/>
    <property type="match status" value="1"/>
</dbReference>
<proteinExistence type="predicted"/>
<reference evidence="1" key="1">
    <citation type="submission" date="2020-09" db="EMBL/GenBank/DDBJ databases">
        <title>Genome-Enabled Discovery of Anthraquinone Biosynthesis in Senna tora.</title>
        <authorList>
            <person name="Kang S.-H."/>
            <person name="Pandey R.P."/>
            <person name="Lee C.-M."/>
            <person name="Sim J.-S."/>
            <person name="Jeong J.-T."/>
            <person name="Choi B.-S."/>
            <person name="Jung M."/>
            <person name="Ginzburg D."/>
            <person name="Zhao K."/>
            <person name="Won S.Y."/>
            <person name="Oh T.-J."/>
            <person name="Yu Y."/>
            <person name="Kim N.-H."/>
            <person name="Lee O.R."/>
            <person name="Lee T.-H."/>
            <person name="Bashyal P."/>
            <person name="Kim T.-S."/>
            <person name="Lee W.-H."/>
            <person name="Kawkins C."/>
            <person name="Kim C.-K."/>
            <person name="Kim J.S."/>
            <person name="Ahn B.O."/>
            <person name="Rhee S.Y."/>
            <person name="Sohng J.K."/>
        </authorList>
    </citation>
    <scope>NUCLEOTIDE SEQUENCE</scope>
    <source>
        <tissue evidence="1">Leaf</tissue>
    </source>
</reference>
<dbReference type="InterPro" id="IPR036610">
    <property type="entry name" value="PEBP-like_sf"/>
</dbReference>
<gene>
    <name evidence="1" type="ORF">G2W53_042678</name>
</gene>
<dbReference type="OrthoDB" id="2506647at2759"/>
<dbReference type="EMBL" id="JAAIUW010000013">
    <property type="protein sequence ID" value="KAF7803567.1"/>
    <property type="molecule type" value="Genomic_DNA"/>
</dbReference>
<organism evidence="1 2">
    <name type="scientific">Senna tora</name>
    <dbReference type="NCBI Taxonomy" id="362788"/>
    <lineage>
        <taxon>Eukaryota</taxon>
        <taxon>Viridiplantae</taxon>
        <taxon>Streptophyta</taxon>
        <taxon>Embryophyta</taxon>
        <taxon>Tracheophyta</taxon>
        <taxon>Spermatophyta</taxon>
        <taxon>Magnoliopsida</taxon>
        <taxon>eudicotyledons</taxon>
        <taxon>Gunneridae</taxon>
        <taxon>Pentapetalae</taxon>
        <taxon>rosids</taxon>
        <taxon>fabids</taxon>
        <taxon>Fabales</taxon>
        <taxon>Fabaceae</taxon>
        <taxon>Caesalpinioideae</taxon>
        <taxon>Cassia clade</taxon>
        <taxon>Senna</taxon>
    </lineage>
</organism>
<dbReference type="PANTHER" id="PTHR11362:SF145">
    <property type="entry name" value="PROTEIN MOTHER OF FT AND TFL1-LIKE"/>
    <property type="match status" value="1"/>
</dbReference>
<keyword evidence="2" id="KW-1185">Reference proteome</keyword>
<accession>A0A834SMC8</accession>
<dbReference type="InterPro" id="IPR035810">
    <property type="entry name" value="PEBP_euk"/>
</dbReference>
<dbReference type="CDD" id="cd00866">
    <property type="entry name" value="PEBP_euk"/>
    <property type="match status" value="1"/>
</dbReference>
<dbReference type="Proteomes" id="UP000634136">
    <property type="component" value="Unassembled WGS sequence"/>
</dbReference>
<sequence length="173" mass="19029">MGRSIDALAVGKVIGDVVDPFIPAAKISLHFGSKQVANGCDIIPSLAAHRPLLRLLPTTSNYIINATNLYTLVRIHISIKMVVDIPEGCDASEGREVVSYTGPNPATGIHRYVFVAFKQRERGRGGVVEVEAEERRANFNTRQFASKHALALPVAAIYFNSQKEAKTRTCRRR</sequence>
<evidence type="ECO:0000313" key="1">
    <source>
        <dbReference type="EMBL" id="KAF7803567.1"/>
    </source>
</evidence>
<comment type="caution">
    <text evidence="1">The sequence shown here is derived from an EMBL/GenBank/DDBJ whole genome shotgun (WGS) entry which is preliminary data.</text>
</comment>
<evidence type="ECO:0000313" key="2">
    <source>
        <dbReference type="Proteomes" id="UP000634136"/>
    </source>
</evidence>
<dbReference type="AlphaFoldDB" id="A0A834SMC8"/>